<protein>
    <recommendedName>
        <fullName evidence="4">Outer membrane protein assembly factor BamB</fullName>
    </recommendedName>
</protein>
<dbReference type="PANTHER" id="PTHR34512">
    <property type="entry name" value="CELL SURFACE PROTEIN"/>
    <property type="match status" value="1"/>
</dbReference>
<evidence type="ECO:0000259" key="5">
    <source>
        <dbReference type="Pfam" id="PF13360"/>
    </source>
</evidence>
<comment type="subcellular location">
    <subcellularLocation>
        <location evidence="4">Cell outer membrane</location>
        <topology evidence="4">Lipid-anchor</topology>
    </subcellularLocation>
</comment>
<dbReference type="Proteomes" id="UP000318199">
    <property type="component" value="Unassembled WGS sequence"/>
</dbReference>
<keyword evidence="2 4" id="KW-0472">Membrane</keyword>
<dbReference type="SUPFAM" id="SSF50998">
    <property type="entry name" value="Quinoprotein alcohol dehydrogenase-like"/>
    <property type="match status" value="1"/>
</dbReference>
<evidence type="ECO:0000313" key="6">
    <source>
        <dbReference type="EMBL" id="TWO66974.1"/>
    </source>
</evidence>
<name>A0A562ZGZ1_9BURK</name>
<comment type="caution">
    <text evidence="6">The sequence shown here is derived from an EMBL/GenBank/DDBJ whole genome shotgun (WGS) entry which is preliminary data.</text>
</comment>
<dbReference type="InterPro" id="IPR011047">
    <property type="entry name" value="Quinoprotein_ADH-like_sf"/>
</dbReference>
<sequence length="388" mass="40090">MITSRLAALARPGLGALAMALLAGCSVLPASLPFFGSTVEKPKPAELQANPGLLGVRQAWVARIGEVSYALGPAVNGTTLTLASGAGSLVALDSASGRELWRANAGAPLAAGVGSDGTTAAVITRANDVVAFADGKETWRQRMPALAYTPPFVAGGRVFVLAADRSVTAFDGRNGHKLWTQSRPGEPLVLSQSGVILAVGDTLVVGQGGRLAGLNPANGSIRWEAPIATARGINDVERLTDLVGRVSRVGTNICARAFQTAVGCVDAARGTVAWTQRANGFEGVHGDEANVFGTEADGKVVAWKRDTGQRAWTNERLLHRGLTAPLALGRSVVVGDSMGFVHFLSREDGSLLNRLSTDGSPIVAAPLVAGNTLVVVTRNGTVYGFVPE</sequence>
<dbReference type="AlphaFoldDB" id="A0A562ZGZ1"/>
<organism evidence="6 7">
    <name type="scientific">Caenimonas sedimenti</name>
    <dbReference type="NCBI Taxonomy" id="2596921"/>
    <lineage>
        <taxon>Bacteria</taxon>
        <taxon>Pseudomonadati</taxon>
        <taxon>Pseudomonadota</taxon>
        <taxon>Betaproteobacteria</taxon>
        <taxon>Burkholderiales</taxon>
        <taxon>Comamonadaceae</taxon>
        <taxon>Caenimonas</taxon>
    </lineage>
</organism>
<evidence type="ECO:0000256" key="4">
    <source>
        <dbReference type="HAMAP-Rule" id="MF_00923"/>
    </source>
</evidence>
<gene>
    <name evidence="4 6" type="primary">bamB</name>
    <name evidence="6" type="ORF">FN976_25915</name>
</gene>
<dbReference type="GO" id="GO:0009279">
    <property type="term" value="C:cell outer membrane"/>
    <property type="evidence" value="ECO:0007669"/>
    <property type="project" value="UniProtKB-SubCell"/>
</dbReference>
<dbReference type="PANTHER" id="PTHR34512:SF30">
    <property type="entry name" value="OUTER MEMBRANE PROTEIN ASSEMBLY FACTOR BAMB"/>
    <property type="match status" value="1"/>
</dbReference>
<dbReference type="NCBIfam" id="TIGR03300">
    <property type="entry name" value="assembly_YfgL"/>
    <property type="match status" value="1"/>
</dbReference>
<dbReference type="InterPro" id="IPR015943">
    <property type="entry name" value="WD40/YVTN_repeat-like_dom_sf"/>
</dbReference>
<keyword evidence="1 4" id="KW-0732">Signal</keyword>
<comment type="function">
    <text evidence="4">Part of the outer membrane protein assembly complex, which is involved in assembly and insertion of beta-barrel proteins into the outer membrane.</text>
</comment>
<keyword evidence="7" id="KW-1185">Reference proteome</keyword>
<accession>A0A562ZGZ1</accession>
<dbReference type="Pfam" id="PF13360">
    <property type="entry name" value="PQQ_2"/>
    <property type="match status" value="1"/>
</dbReference>
<evidence type="ECO:0000313" key="7">
    <source>
        <dbReference type="Proteomes" id="UP000318199"/>
    </source>
</evidence>
<keyword evidence="3 4" id="KW-0998">Cell outer membrane</keyword>
<dbReference type="SMART" id="SM00564">
    <property type="entry name" value="PQQ"/>
    <property type="match status" value="4"/>
</dbReference>
<keyword evidence="4" id="KW-0564">Palmitate</keyword>
<evidence type="ECO:0000256" key="3">
    <source>
        <dbReference type="ARBA" id="ARBA00023237"/>
    </source>
</evidence>
<keyword evidence="4" id="KW-0449">Lipoprotein</keyword>
<evidence type="ECO:0000256" key="1">
    <source>
        <dbReference type="ARBA" id="ARBA00022729"/>
    </source>
</evidence>
<dbReference type="PROSITE" id="PS51257">
    <property type="entry name" value="PROKAR_LIPOPROTEIN"/>
    <property type="match status" value="1"/>
</dbReference>
<proteinExistence type="inferred from homology"/>
<dbReference type="InterPro" id="IPR017687">
    <property type="entry name" value="BamB"/>
</dbReference>
<dbReference type="GO" id="GO:0043165">
    <property type="term" value="P:Gram-negative-bacterium-type cell outer membrane assembly"/>
    <property type="evidence" value="ECO:0007669"/>
    <property type="project" value="UniProtKB-UniRule"/>
</dbReference>
<dbReference type="RefSeq" id="WP_145896425.1">
    <property type="nucleotide sequence ID" value="NZ_VOBQ01000024.1"/>
</dbReference>
<dbReference type="EMBL" id="VOBQ01000024">
    <property type="protein sequence ID" value="TWO66974.1"/>
    <property type="molecule type" value="Genomic_DNA"/>
</dbReference>
<reference evidence="6 7" key="1">
    <citation type="submission" date="2019-07" db="EMBL/GenBank/DDBJ databases">
        <title>Caenimonas sedimenti sp. nov., isolated from activated sludge.</title>
        <authorList>
            <person name="Xu J."/>
        </authorList>
    </citation>
    <scope>NUCLEOTIDE SEQUENCE [LARGE SCALE GENOMIC DNA]</scope>
    <source>
        <strain evidence="6 7">HX-9-20</strain>
    </source>
</reference>
<dbReference type="Gene3D" id="2.130.10.10">
    <property type="entry name" value="YVTN repeat-like/Quinoprotein amine dehydrogenase"/>
    <property type="match status" value="1"/>
</dbReference>
<dbReference type="InterPro" id="IPR002372">
    <property type="entry name" value="PQQ_rpt_dom"/>
</dbReference>
<evidence type="ECO:0000256" key="2">
    <source>
        <dbReference type="ARBA" id="ARBA00023136"/>
    </source>
</evidence>
<dbReference type="GO" id="GO:0051205">
    <property type="term" value="P:protein insertion into membrane"/>
    <property type="evidence" value="ECO:0007669"/>
    <property type="project" value="UniProtKB-UniRule"/>
</dbReference>
<comment type="similarity">
    <text evidence="4">Belongs to the BamB family.</text>
</comment>
<dbReference type="InterPro" id="IPR018391">
    <property type="entry name" value="PQQ_b-propeller_rpt"/>
</dbReference>
<comment type="subunit">
    <text evidence="4">Part of the Bam complex.</text>
</comment>
<feature type="domain" description="Pyrrolo-quinoline quinone repeat" evidence="5">
    <location>
        <begin position="87"/>
        <end position="314"/>
    </location>
</feature>
<dbReference type="OrthoDB" id="5173551at2"/>
<dbReference type="HAMAP" id="MF_00923">
    <property type="entry name" value="OM_assembly_BamB"/>
    <property type="match status" value="1"/>
</dbReference>